<keyword evidence="4" id="KW-0378">Hydrolase</keyword>
<dbReference type="GO" id="GO:0006508">
    <property type="term" value="P:proteolysis"/>
    <property type="evidence" value="ECO:0007669"/>
    <property type="project" value="UniProtKB-KW"/>
</dbReference>
<feature type="domain" description="Peptidase S54 rhomboid" evidence="8">
    <location>
        <begin position="116"/>
        <end position="250"/>
    </location>
</feature>
<feature type="transmembrane region" description="Helical" evidence="7">
    <location>
        <begin position="65"/>
        <end position="90"/>
    </location>
</feature>
<evidence type="ECO:0000256" key="2">
    <source>
        <dbReference type="ARBA" id="ARBA00009045"/>
    </source>
</evidence>
<dbReference type="Proteomes" id="UP000186855">
    <property type="component" value="Unassembled WGS sequence"/>
</dbReference>
<dbReference type="GO" id="GO:0004252">
    <property type="term" value="F:serine-type endopeptidase activity"/>
    <property type="evidence" value="ECO:0007669"/>
    <property type="project" value="InterPro"/>
</dbReference>
<keyword evidence="5 7" id="KW-1133">Transmembrane helix</keyword>
<evidence type="ECO:0000313" key="11">
    <source>
        <dbReference type="Proteomes" id="UP000185736"/>
    </source>
</evidence>
<evidence type="ECO:0000259" key="8">
    <source>
        <dbReference type="Pfam" id="PF01694"/>
    </source>
</evidence>
<feature type="transmembrane region" description="Helical" evidence="7">
    <location>
        <begin position="214"/>
        <end position="231"/>
    </location>
</feature>
<dbReference type="PANTHER" id="PTHR43731:SF14">
    <property type="entry name" value="PRESENILIN-ASSOCIATED RHOMBOID-LIKE PROTEIN, MITOCHONDRIAL"/>
    <property type="match status" value="1"/>
</dbReference>
<dbReference type="Gene3D" id="1.20.1540.10">
    <property type="entry name" value="Rhomboid-like"/>
    <property type="match status" value="1"/>
</dbReference>
<comment type="similarity">
    <text evidence="2">Belongs to the peptidase S54 family.</text>
</comment>
<evidence type="ECO:0000256" key="6">
    <source>
        <dbReference type="ARBA" id="ARBA00023136"/>
    </source>
</evidence>
<name>A0A1Q8I477_9ACTO</name>
<evidence type="ECO:0000256" key="7">
    <source>
        <dbReference type="SAM" id="Phobius"/>
    </source>
</evidence>
<dbReference type="SUPFAM" id="SSF144091">
    <property type="entry name" value="Rhomboid-like"/>
    <property type="match status" value="1"/>
</dbReference>
<dbReference type="InterPro" id="IPR035952">
    <property type="entry name" value="Rhomboid-like_sf"/>
</dbReference>
<gene>
    <name evidence="10" type="ORF">BKH30_02360</name>
    <name evidence="9" type="ORF">BKH32_00565</name>
</gene>
<dbReference type="InterPro" id="IPR022764">
    <property type="entry name" value="Peptidase_S54_rhomboid_dom"/>
</dbReference>
<dbReference type="InterPro" id="IPR050925">
    <property type="entry name" value="Rhomboid_protease_S54"/>
</dbReference>
<evidence type="ECO:0000256" key="1">
    <source>
        <dbReference type="ARBA" id="ARBA00004141"/>
    </source>
</evidence>
<dbReference type="AlphaFoldDB" id="A0A1Q8I477"/>
<feature type="transmembrane region" description="Helical" evidence="7">
    <location>
        <begin position="130"/>
        <end position="147"/>
    </location>
</feature>
<evidence type="ECO:0000313" key="12">
    <source>
        <dbReference type="Proteomes" id="UP000186855"/>
    </source>
</evidence>
<evidence type="ECO:0000256" key="4">
    <source>
        <dbReference type="ARBA" id="ARBA00022801"/>
    </source>
</evidence>
<evidence type="ECO:0000313" key="10">
    <source>
        <dbReference type="EMBL" id="OLO56169.1"/>
    </source>
</evidence>
<keyword evidence="9" id="KW-0645">Protease</keyword>
<feature type="transmembrane region" description="Helical" evidence="7">
    <location>
        <begin position="182"/>
        <end position="202"/>
    </location>
</feature>
<comment type="caution">
    <text evidence="9">The sequence shown here is derived from an EMBL/GenBank/DDBJ whole genome shotgun (WGS) entry which is preliminary data.</text>
</comment>
<accession>A0A1Q8I477</accession>
<evidence type="ECO:0000256" key="5">
    <source>
        <dbReference type="ARBA" id="ARBA00022989"/>
    </source>
</evidence>
<reference evidence="11 12" key="1">
    <citation type="submission" date="2016-12" db="EMBL/GenBank/DDBJ databases">
        <title>Genomic comparison of strains in the 'Actinomyces naeslundii' group.</title>
        <authorList>
            <person name="Mughal S.R."/>
            <person name="Do T."/>
            <person name="Gilbert S.C."/>
            <person name="Witherden E.A."/>
            <person name="Didelot X."/>
            <person name="Beighton D."/>
        </authorList>
    </citation>
    <scope>NUCLEOTIDE SEQUENCE [LARGE SCALE GENOMIC DNA]</scope>
    <source>
        <strain evidence="10 12">S24V</strain>
        <strain evidence="9 11">S64C</strain>
    </source>
</reference>
<protein>
    <submittedName>
        <fullName evidence="9">Rhomboid family intramembrane serine protease</fullName>
    </submittedName>
</protein>
<evidence type="ECO:0000256" key="3">
    <source>
        <dbReference type="ARBA" id="ARBA00022692"/>
    </source>
</evidence>
<feature type="transmembrane region" description="Helical" evidence="7">
    <location>
        <begin position="159"/>
        <end position="176"/>
    </location>
</feature>
<evidence type="ECO:0000313" key="9">
    <source>
        <dbReference type="EMBL" id="OLL15916.1"/>
    </source>
</evidence>
<comment type="subcellular location">
    <subcellularLocation>
        <location evidence="1">Membrane</location>
        <topology evidence="1">Multi-pass membrane protein</topology>
    </subcellularLocation>
</comment>
<organism evidence="9 11">
    <name type="scientific">Actinomyces oris</name>
    <dbReference type="NCBI Taxonomy" id="544580"/>
    <lineage>
        <taxon>Bacteria</taxon>
        <taxon>Bacillati</taxon>
        <taxon>Actinomycetota</taxon>
        <taxon>Actinomycetes</taxon>
        <taxon>Actinomycetales</taxon>
        <taxon>Actinomycetaceae</taxon>
        <taxon>Actinomyces</taxon>
    </lineage>
</organism>
<keyword evidence="3 7" id="KW-0812">Transmembrane</keyword>
<dbReference type="SUPFAM" id="SSF57845">
    <property type="entry name" value="B-box zinc-binding domain"/>
    <property type="match status" value="1"/>
</dbReference>
<dbReference type="Proteomes" id="UP000185736">
    <property type="component" value="Unassembled WGS sequence"/>
</dbReference>
<dbReference type="Pfam" id="PF01694">
    <property type="entry name" value="Rhomboid"/>
    <property type="match status" value="1"/>
</dbReference>
<sequence length="284" mass="30395">MTSMNSFAQQAPPVCPRHPNTVAFVRCQRCDRPTCPACQVPSSVGVHCVDCARQAQAGRRQARTLLGGTMVSGALVTKILVGLCVVVYALQVLVPEVNAQSMELRLGFVPALAVYEPWRFLTTAFLHANYMHLGFNMWALWVLGGALEPVLGRWRFTSVYLLSALGGSTMIYWLSWPGSDSWLTLTVGASGAVFGLFSAMFIVQRRFGRDTSGIVALVAVNAVISFLGANISWQGHLGGLLVGGIVSAIYAWAPRGKRQAVGIAGTTAVAVALVGLNLLRAFLV</sequence>
<feature type="transmembrane region" description="Helical" evidence="7">
    <location>
        <begin position="237"/>
        <end position="253"/>
    </location>
</feature>
<feature type="transmembrane region" description="Helical" evidence="7">
    <location>
        <begin position="260"/>
        <end position="283"/>
    </location>
</feature>
<dbReference type="GO" id="GO:0016020">
    <property type="term" value="C:membrane"/>
    <property type="evidence" value="ECO:0007669"/>
    <property type="project" value="UniProtKB-SubCell"/>
</dbReference>
<dbReference type="PANTHER" id="PTHR43731">
    <property type="entry name" value="RHOMBOID PROTEASE"/>
    <property type="match status" value="1"/>
</dbReference>
<dbReference type="EMBL" id="MSGO01000004">
    <property type="protein sequence ID" value="OLL15916.1"/>
    <property type="molecule type" value="Genomic_DNA"/>
</dbReference>
<proteinExistence type="inferred from homology"/>
<keyword evidence="6 7" id="KW-0472">Membrane</keyword>
<dbReference type="RefSeq" id="WP_075248143.1">
    <property type="nucleotide sequence ID" value="NZ_MSGO01000004.1"/>
</dbReference>
<dbReference type="EMBL" id="MSKI01000021">
    <property type="protein sequence ID" value="OLO56169.1"/>
    <property type="molecule type" value="Genomic_DNA"/>
</dbReference>